<dbReference type="InterPro" id="IPR026001">
    <property type="entry name" value="Abi-like_C"/>
</dbReference>
<dbReference type="Proteomes" id="UP000219467">
    <property type="component" value="Unassembled WGS sequence"/>
</dbReference>
<feature type="domain" description="Abortive infection protein-like C-terminal" evidence="1">
    <location>
        <begin position="85"/>
        <end position="158"/>
    </location>
</feature>
<name>A0A285D5E8_9RHOB</name>
<dbReference type="EMBL" id="OAOQ01000030">
    <property type="protein sequence ID" value="SNX75041.1"/>
    <property type="molecule type" value="Genomic_DNA"/>
</dbReference>
<dbReference type="OrthoDB" id="6689311at2"/>
<accession>A0A285D5E8</accession>
<dbReference type="Pfam" id="PF14355">
    <property type="entry name" value="Abi_C"/>
    <property type="match status" value="1"/>
</dbReference>
<protein>
    <submittedName>
        <fullName evidence="2">Abortive infection Abi-like protein</fullName>
    </submittedName>
</protein>
<evidence type="ECO:0000313" key="3">
    <source>
        <dbReference type="Proteomes" id="UP000219467"/>
    </source>
</evidence>
<sequence length="253" mass="28320">MSAEWYPGIKVFCAHWRHAPMLQQTFETLEQTFAEGNDACIDASKGLVECACRVIIENLDDPANPIKEWKDSPIKADTPTFKDWVSGALRLLELTESRDDPFSKLLSQHFKLVDELGRFRNMAGPISHGKEGFAQKLSSHHRRAAILAADALVTFLHEAYLEREPDPVTTLEPYERFPKSNALIDYHVVAEATGNDDGWLEVTLHLPGDETLDIAIEPSRLLFGVDREAYKYVLGLCRDAPMPPADSDAEEAA</sequence>
<evidence type="ECO:0000259" key="1">
    <source>
        <dbReference type="Pfam" id="PF14355"/>
    </source>
</evidence>
<dbReference type="RefSeq" id="WP_097031920.1">
    <property type="nucleotide sequence ID" value="NZ_OAOQ01000030.1"/>
</dbReference>
<proteinExistence type="predicted"/>
<keyword evidence="3" id="KW-1185">Reference proteome</keyword>
<evidence type="ECO:0000313" key="2">
    <source>
        <dbReference type="EMBL" id="SNX75041.1"/>
    </source>
</evidence>
<dbReference type="AlphaFoldDB" id="A0A285D5E8"/>
<reference evidence="3" key="1">
    <citation type="submission" date="2017-08" db="EMBL/GenBank/DDBJ databases">
        <authorList>
            <person name="Varghese N."/>
            <person name="Submissions S."/>
        </authorList>
    </citation>
    <scope>NUCLEOTIDE SEQUENCE [LARGE SCALE GENOMIC DNA]</scope>
    <source>
        <strain evidence="3">JA234</strain>
    </source>
</reference>
<gene>
    <name evidence="2" type="ORF">SAMN05878503_13012</name>
</gene>
<organism evidence="2 3">
    <name type="scientific">Cereibacter ovatus</name>
    <dbReference type="NCBI Taxonomy" id="439529"/>
    <lineage>
        <taxon>Bacteria</taxon>
        <taxon>Pseudomonadati</taxon>
        <taxon>Pseudomonadota</taxon>
        <taxon>Alphaproteobacteria</taxon>
        <taxon>Rhodobacterales</taxon>
        <taxon>Paracoccaceae</taxon>
        <taxon>Cereibacter</taxon>
    </lineage>
</organism>